<evidence type="ECO:0000256" key="1">
    <source>
        <dbReference type="SAM" id="MobiDB-lite"/>
    </source>
</evidence>
<dbReference type="EMBL" id="BIFR01000001">
    <property type="protein sequence ID" value="GCE12317.1"/>
    <property type="molecule type" value="Genomic_DNA"/>
</dbReference>
<protein>
    <recommendedName>
        <fullName evidence="4">DUF1579 domain-containing protein</fullName>
    </recommendedName>
</protein>
<comment type="caution">
    <text evidence="2">The sequence shown here is derived from an EMBL/GenBank/DDBJ whole genome shotgun (WGS) entry which is preliminary data.</text>
</comment>
<accession>A0A401ZZL6</accession>
<sequence length="162" mass="17866">MAGNTHDGERSMTEKISTGSPSQTVSPRSDLKQLEKLVGPWELSGDTSGRIIYEWLEGGFFLLQHVDMEHAGNRIKGLEVIGHLRPFGEEPDSDIKSRFYSSTGDTLDYVYELVHNTLIIWGGEKGSPAYFKGSFSEDGNSCTGAWVFPGGGYRTTMTRVVP</sequence>
<feature type="region of interest" description="Disordered" evidence="1">
    <location>
        <begin position="1"/>
        <end position="29"/>
    </location>
</feature>
<evidence type="ECO:0000313" key="3">
    <source>
        <dbReference type="Proteomes" id="UP000287352"/>
    </source>
</evidence>
<evidence type="ECO:0008006" key="4">
    <source>
        <dbReference type="Google" id="ProtNLM"/>
    </source>
</evidence>
<reference evidence="3" key="1">
    <citation type="submission" date="2018-12" db="EMBL/GenBank/DDBJ databases">
        <title>Tengunoibacter tsumagoiensis gen. nov., sp. nov., Dictyobacter kobayashii sp. nov., D. alpinus sp. nov., and D. joshuensis sp. nov. and description of Dictyobacteraceae fam. nov. within the order Ktedonobacterales isolated from Tengu-no-mugimeshi.</title>
        <authorList>
            <person name="Wang C.M."/>
            <person name="Zheng Y."/>
            <person name="Sakai Y."/>
            <person name="Toyoda A."/>
            <person name="Minakuchi Y."/>
            <person name="Abe K."/>
            <person name="Yokota A."/>
            <person name="Yabe S."/>
        </authorList>
    </citation>
    <scope>NUCLEOTIDE SEQUENCE [LARGE SCALE GENOMIC DNA]</scope>
    <source>
        <strain evidence="3">Uno3</strain>
    </source>
</reference>
<proteinExistence type="predicted"/>
<dbReference type="AlphaFoldDB" id="A0A401ZZL6"/>
<name>A0A401ZZL6_9CHLR</name>
<feature type="compositionally biased region" description="Basic and acidic residues" evidence="1">
    <location>
        <begin position="1"/>
        <end position="13"/>
    </location>
</feature>
<evidence type="ECO:0000313" key="2">
    <source>
        <dbReference type="EMBL" id="GCE12317.1"/>
    </source>
</evidence>
<gene>
    <name evidence="2" type="ORF">KTT_21760</name>
</gene>
<organism evidence="2 3">
    <name type="scientific">Tengunoibacter tsumagoiensis</name>
    <dbReference type="NCBI Taxonomy" id="2014871"/>
    <lineage>
        <taxon>Bacteria</taxon>
        <taxon>Bacillati</taxon>
        <taxon>Chloroflexota</taxon>
        <taxon>Ktedonobacteria</taxon>
        <taxon>Ktedonobacterales</taxon>
        <taxon>Dictyobacteraceae</taxon>
        <taxon>Tengunoibacter</taxon>
    </lineage>
</organism>
<dbReference type="Proteomes" id="UP000287352">
    <property type="component" value="Unassembled WGS sequence"/>
</dbReference>
<feature type="compositionally biased region" description="Polar residues" evidence="1">
    <location>
        <begin position="14"/>
        <end position="27"/>
    </location>
</feature>
<keyword evidence="3" id="KW-1185">Reference proteome</keyword>